<evidence type="ECO:0000313" key="1">
    <source>
        <dbReference type="EMBL" id="NGO51354.1"/>
    </source>
</evidence>
<sequence length="117" mass="12965">MGERTVMQEALFNVMVLDKTGGYAVVCLSPDRDAVVRKIPLTTNHQLALEWPEGDRRSETAERAKCLAELRSGSPDLAVFIDAAHQTPLYRTDYNEGLGTLHECHPALRRGGRISMA</sequence>
<gene>
    <name evidence="1" type="ORF">G6N73_09200</name>
</gene>
<reference evidence="1 2" key="1">
    <citation type="submission" date="2020-02" db="EMBL/GenBank/DDBJ databases">
        <title>Genome sequence of strain CCNWXJ40-4.</title>
        <authorList>
            <person name="Gao J."/>
            <person name="Sun J."/>
        </authorList>
    </citation>
    <scope>NUCLEOTIDE SEQUENCE [LARGE SCALE GENOMIC DNA]</scope>
    <source>
        <strain evidence="1 2">CCNWXJ 40-4</strain>
    </source>
</reference>
<accession>A0A6G4W9V3</accession>
<dbReference type="EMBL" id="JAAKZF010000008">
    <property type="protein sequence ID" value="NGO51354.1"/>
    <property type="molecule type" value="Genomic_DNA"/>
</dbReference>
<dbReference type="RefSeq" id="WP_165026449.1">
    <property type="nucleotide sequence ID" value="NZ_JAAKZF010000008.1"/>
</dbReference>
<dbReference type="Proteomes" id="UP001642900">
    <property type="component" value="Unassembled WGS sequence"/>
</dbReference>
<evidence type="ECO:0000313" key="2">
    <source>
        <dbReference type="Proteomes" id="UP001642900"/>
    </source>
</evidence>
<organism evidence="1 2">
    <name type="scientific">Allomesorhizobium camelthorni</name>
    <dbReference type="NCBI Taxonomy" id="475069"/>
    <lineage>
        <taxon>Bacteria</taxon>
        <taxon>Pseudomonadati</taxon>
        <taxon>Pseudomonadota</taxon>
        <taxon>Alphaproteobacteria</taxon>
        <taxon>Hyphomicrobiales</taxon>
        <taxon>Phyllobacteriaceae</taxon>
        <taxon>Allomesorhizobium</taxon>
    </lineage>
</organism>
<dbReference type="AlphaFoldDB" id="A0A6G4W9V3"/>
<name>A0A6G4W9V3_9HYPH</name>
<keyword evidence="2" id="KW-1185">Reference proteome</keyword>
<proteinExistence type="predicted"/>
<comment type="caution">
    <text evidence="1">The sequence shown here is derived from an EMBL/GenBank/DDBJ whole genome shotgun (WGS) entry which is preliminary data.</text>
</comment>
<protein>
    <submittedName>
        <fullName evidence="1">Uncharacterized protein</fullName>
    </submittedName>
</protein>